<dbReference type="Proteomes" id="UP000325113">
    <property type="component" value="Unassembled WGS sequence"/>
</dbReference>
<dbReference type="EMBL" id="VLTO01000034">
    <property type="protein sequence ID" value="KAA0173373.1"/>
    <property type="molecule type" value="Genomic_DNA"/>
</dbReference>
<dbReference type="AlphaFoldDB" id="A0A5A8E6H3"/>
<gene>
    <name evidence="6" type="ORF">FNF27_05150</name>
    <name evidence="4" type="ORF">FNF28_07261</name>
    <name evidence="3" type="ORF">FNF29_06042</name>
    <name evidence="5" type="ORF">FNF31_05641</name>
</gene>
<dbReference type="EMBL" id="VLTM01000074">
    <property type="protein sequence ID" value="KAA0157913.1"/>
    <property type="molecule type" value="Genomic_DNA"/>
</dbReference>
<dbReference type="Proteomes" id="UP000322899">
    <property type="component" value="Unassembled WGS sequence"/>
</dbReference>
<evidence type="ECO:0000313" key="3">
    <source>
        <dbReference type="EMBL" id="KAA0149337.1"/>
    </source>
</evidence>
<feature type="compositionally biased region" description="Low complexity" evidence="2">
    <location>
        <begin position="14"/>
        <end position="23"/>
    </location>
</feature>
<evidence type="ECO:0000313" key="5">
    <source>
        <dbReference type="EMBL" id="KAA0157913.1"/>
    </source>
</evidence>
<dbReference type="Proteomes" id="UP000324907">
    <property type="component" value="Unassembled WGS sequence"/>
</dbReference>
<name>A0A5A8E6H3_CAFRO</name>
<evidence type="ECO:0000256" key="1">
    <source>
        <dbReference type="SAM" id="Coils"/>
    </source>
</evidence>
<proteinExistence type="predicted"/>
<evidence type="ECO:0000313" key="7">
    <source>
        <dbReference type="Proteomes" id="UP000322899"/>
    </source>
</evidence>
<keyword evidence="8" id="KW-1185">Reference proteome</keyword>
<dbReference type="EMBL" id="VLTL01000232">
    <property type="protein sequence ID" value="KAA0150400.1"/>
    <property type="molecule type" value="Genomic_DNA"/>
</dbReference>
<evidence type="ECO:0000313" key="9">
    <source>
        <dbReference type="Proteomes" id="UP000324907"/>
    </source>
</evidence>
<evidence type="ECO:0000256" key="2">
    <source>
        <dbReference type="SAM" id="MobiDB-lite"/>
    </source>
</evidence>
<evidence type="ECO:0000313" key="4">
    <source>
        <dbReference type="EMBL" id="KAA0150400.1"/>
    </source>
</evidence>
<organism evidence="6 7">
    <name type="scientific">Cafeteria roenbergensis</name>
    <name type="common">Marine flagellate</name>
    <dbReference type="NCBI Taxonomy" id="33653"/>
    <lineage>
        <taxon>Eukaryota</taxon>
        <taxon>Sar</taxon>
        <taxon>Stramenopiles</taxon>
        <taxon>Bigyra</taxon>
        <taxon>Opalozoa</taxon>
        <taxon>Bicosoecida</taxon>
        <taxon>Cafeteriaceae</taxon>
        <taxon>Cafeteria</taxon>
    </lineage>
</organism>
<keyword evidence="1" id="KW-0175">Coiled coil</keyword>
<evidence type="ECO:0000313" key="6">
    <source>
        <dbReference type="EMBL" id="KAA0173373.1"/>
    </source>
</evidence>
<dbReference type="EMBL" id="VLTN01000044">
    <property type="protein sequence ID" value="KAA0149337.1"/>
    <property type="molecule type" value="Genomic_DNA"/>
</dbReference>
<dbReference type="OrthoDB" id="10522151at2759"/>
<dbReference type="Proteomes" id="UP000323011">
    <property type="component" value="Unassembled WGS sequence"/>
</dbReference>
<feature type="coiled-coil region" evidence="1">
    <location>
        <begin position="79"/>
        <end position="113"/>
    </location>
</feature>
<accession>A0A5A8E6H3</accession>
<feature type="region of interest" description="Disordered" evidence="2">
    <location>
        <begin position="1"/>
        <end position="26"/>
    </location>
</feature>
<comment type="caution">
    <text evidence="6">The sequence shown here is derived from an EMBL/GenBank/DDBJ whole genome shotgun (WGS) entry which is preliminary data.</text>
</comment>
<sequence length="147" mass="15401">MASSSSAAMGFTGGSAFASTGAGSQPGLKRKVEALEAELRSQGESVAALKEAAASKDEKDTDVMASFRDELNAAIREVRAEFSDKLESLTAQVAQLQRQVNVAKGEANILAQQNKDTSRRLAEVGEQVQRLAVEVVGDDALEAGGDM</sequence>
<evidence type="ECO:0000313" key="8">
    <source>
        <dbReference type="Proteomes" id="UP000323011"/>
    </source>
</evidence>
<reference evidence="7 8" key="1">
    <citation type="submission" date="2019-07" db="EMBL/GenBank/DDBJ databases">
        <title>Genomes of Cafeteria roenbergensis.</title>
        <authorList>
            <person name="Fischer M.G."/>
            <person name="Hackl T."/>
            <person name="Roman M."/>
        </authorList>
    </citation>
    <scope>NUCLEOTIDE SEQUENCE [LARGE SCALE GENOMIC DNA]</scope>
    <source>
        <strain evidence="3 8">BVI</strain>
        <strain evidence="5">Cflag</strain>
        <strain evidence="6 7">E4-10P</strain>
        <strain evidence="4 9">RCC970-E3</strain>
    </source>
</reference>
<protein>
    <submittedName>
        <fullName evidence="6">Uncharacterized protein</fullName>
    </submittedName>
</protein>